<dbReference type="GO" id="GO:0000271">
    <property type="term" value="P:polysaccharide biosynthetic process"/>
    <property type="evidence" value="ECO:0007669"/>
    <property type="project" value="UniProtKB-KW"/>
</dbReference>
<dbReference type="OrthoDB" id="9808602at2"/>
<sequence length="192" mass="21116">MKRAFDLLASAAGFVVLLPVLAVCLVLIRLDSPGNPLFVQTRVGRGEKPFRCYKLRTMKIDTPNVASHHVGTAAITGLGHFLRRTKLDELPQLWNVITGEMSLVGPRPCLPSQKELIEARRRRGVYRLRPGITGLAQIRDIDMSVPERLAVVDAEYLETRSFLGDLAIILATARGGGQGDAARGRRKPPEGR</sequence>
<reference evidence="4 5" key="1">
    <citation type="submission" date="2016-12" db="EMBL/GenBank/DDBJ databases">
        <authorList>
            <person name="Song W.-J."/>
            <person name="Kurnit D.M."/>
        </authorList>
    </citation>
    <scope>NUCLEOTIDE SEQUENCE [LARGE SCALE GENOMIC DNA]</scope>
    <source>
        <strain evidence="4 5">DSM 19599</strain>
    </source>
</reference>
<dbReference type="STRING" id="1123029.SAMN02745172_00008"/>
<keyword evidence="2" id="KW-0270">Exopolysaccharide synthesis</keyword>
<accession>A0A1M7Z491</accession>
<organism evidence="4 5">
    <name type="scientific">Pseudoxanthobacter soli DSM 19599</name>
    <dbReference type="NCBI Taxonomy" id="1123029"/>
    <lineage>
        <taxon>Bacteria</taxon>
        <taxon>Pseudomonadati</taxon>
        <taxon>Pseudomonadota</taxon>
        <taxon>Alphaproteobacteria</taxon>
        <taxon>Hyphomicrobiales</taxon>
        <taxon>Segnochrobactraceae</taxon>
        <taxon>Pseudoxanthobacter</taxon>
    </lineage>
</organism>
<dbReference type="Proteomes" id="UP000186406">
    <property type="component" value="Unassembled WGS sequence"/>
</dbReference>
<evidence type="ECO:0000256" key="1">
    <source>
        <dbReference type="ARBA" id="ARBA00006464"/>
    </source>
</evidence>
<evidence type="ECO:0000313" key="4">
    <source>
        <dbReference type="EMBL" id="SHO59632.1"/>
    </source>
</evidence>
<evidence type="ECO:0000256" key="2">
    <source>
        <dbReference type="ARBA" id="ARBA00023169"/>
    </source>
</evidence>
<gene>
    <name evidence="4" type="ORF">SAMN02745172_00008</name>
</gene>
<comment type="similarity">
    <text evidence="1">Belongs to the bacterial sugar transferase family.</text>
</comment>
<dbReference type="RefSeq" id="WP_073625202.1">
    <property type="nucleotide sequence ID" value="NZ_FRXO01000001.1"/>
</dbReference>
<keyword evidence="4" id="KW-0808">Transferase</keyword>
<dbReference type="PANTHER" id="PTHR30576:SF10">
    <property type="entry name" value="SLL5057 PROTEIN"/>
    <property type="match status" value="1"/>
</dbReference>
<dbReference type="Pfam" id="PF02397">
    <property type="entry name" value="Bac_transf"/>
    <property type="match status" value="1"/>
</dbReference>
<name>A0A1M7Z491_9HYPH</name>
<dbReference type="PANTHER" id="PTHR30576">
    <property type="entry name" value="COLANIC BIOSYNTHESIS UDP-GLUCOSE LIPID CARRIER TRANSFERASE"/>
    <property type="match status" value="1"/>
</dbReference>
<feature type="domain" description="Bacterial sugar transferase" evidence="3">
    <location>
        <begin position="2"/>
        <end position="173"/>
    </location>
</feature>
<dbReference type="EMBL" id="FRXO01000001">
    <property type="protein sequence ID" value="SHO59632.1"/>
    <property type="molecule type" value="Genomic_DNA"/>
</dbReference>
<protein>
    <submittedName>
        <fullName evidence="4">Sugar transferase involved in LPS biosynthesis (Colanic, teichoic acid)</fullName>
    </submittedName>
</protein>
<keyword evidence="5" id="KW-1185">Reference proteome</keyword>
<evidence type="ECO:0000313" key="5">
    <source>
        <dbReference type="Proteomes" id="UP000186406"/>
    </source>
</evidence>
<proteinExistence type="inferred from homology"/>
<dbReference type="AlphaFoldDB" id="A0A1M7Z491"/>
<dbReference type="GO" id="GO:0016780">
    <property type="term" value="F:phosphotransferase activity, for other substituted phosphate groups"/>
    <property type="evidence" value="ECO:0007669"/>
    <property type="project" value="TreeGrafter"/>
</dbReference>
<dbReference type="InterPro" id="IPR003362">
    <property type="entry name" value="Bact_transf"/>
</dbReference>
<evidence type="ECO:0000259" key="3">
    <source>
        <dbReference type="Pfam" id="PF02397"/>
    </source>
</evidence>